<evidence type="ECO:0000259" key="11">
    <source>
        <dbReference type="Pfam" id="PF22640"/>
    </source>
</evidence>
<dbReference type="InterPro" id="IPR011051">
    <property type="entry name" value="RmlC_Cupin_sf"/>
</dbReference>
<organism evidence="12 13">
    <name type="scientific">Candidatus Scatousia excrementigallinarum</name>
    <dbReference type="NCBI Taxonomy" id="2840935"/>
    <lineage>
        <taxon>Bacteria</taxon>
        <taxon>Candidatus Scatousia</taxon>
    </lineage>
</organism>
<dbReference type="InterPro" id="IPR006375">
    <property type="entry name" value="Man1P_GuaTrfase/Man6P_Isoase"/>
</dbReference>
<dbReference type="CDD" id="cd02509">
    <property type="entry name" value="GDP-M1P_Guanylyltransferase"/>
    <property type="match status" value="1"/>
</dbReference>
<dbReference type="Proteomes" id="UP000823928">
    <property type="component" value="Unassembled WGS sequence"/>
</dbReference>
<evidence type="ECO:0000256" key="2">
    <source>
        <dbReference type="ARBA" id="ARBA00012387"/>
    </source>
</evidence>
<evidence type="ECO:0000256" key="1">
    <source>
        <dbReference type="ARBA" id="ARBA00006115"/>
    </source>
</evidence>
<dbReference type="EC" id="2.7.7.13" evidence="2"/>
<keyword evidence="6" id="KW-0342">GTP-binding</keyword>
<keyword evidence="4 12" id="KW-0548">Nucleotidyltransferase</keyword>
<comment type="similarity">
    <text evidence="1 8">Belongs to the mannose-6-phosphate isomerase type 2 family.</text>
</comment>
<sequence length="462" mass="52180">MYGIILAGGSGSRLWPLSRELYPKQLLNIISDKSLLQSTFERLTRCMKENQILSITNIKHAANVKMQIQELTDNPVVLSEPVAKNTAPAIALAVKYILQTTGDDPVIIVVPSDHLIKDNEKFADTVRKGEKLAQEGYIVTFGIQPDYPETGYGYINTLKPLNLGYKVKEFVEKPDLITAEKYLKAGTYYWNSGIFMFKASVMIKEIEKLAPDIAKITNNVDFTKSKDIPFVEFDKMPSISIDYAIMEKSDKIALLRLESDWNDLGSWKSIYDVSNKDENNNVFVGHVIDEGSKNSFVYASSKLVTTIGLEDTVIIETEDAILACKKDKTQDVKHIYETLKKQNDDTHLVHKTVYRPWGFYTVIAQGNGFQSKILHVNPGQKLSIQSHNHRSEHWVVLNGTAKVILEGKELILSPGHSVDIPVKAIHSLQNPYKEDVEVIEVQKGDILLEDDIIRYEDMYGRV</sequence>
<comment type="caution">
    <text evidence="12">The sequence shown here is derived from an EMBL/GenBank/DDBJ whole genome shotgun (WGS) entry which is preliminary data.</text>
</comment>
<dbReference type="SUPFAM" id="SSF53448">
    <property type="entry name" value="Nucleotide-diphospho-sugar transferases"/>
    <property type="match status" value="1"/>
</dbReference>
<evidence type="ECO:0000256" key="4">
    <source>
        <dbReference type="ARBA" id="ARBA00022695"/>
    </source>
</evidence>
<dbReference type="Pfam" id="PF22640">
    <property type="entry name" value="ManC_GMP_beta-helix"/>
    <property type="match status" value="1"/>
</dbReference>
<proteinExistence type="inferred from homology"/>
<dbReference type="GO" id="GO:0009298">
    <property type="term" value="P:GDP-mannose biosynthetic process"/>
    <property type="evidence" value="ECO:0007669"/>
    <property type="project" value="TreeGrafter"/>
</dbReference>
<dbReference type="InterPro" id="IPR014710">
    <property type="entry name" value="RmlC-like_jellyroll"/>
</dbReference>
<dbReference type="InterPro" id="IPR005835">
    <property type="entry name" value="NTP_transferase_dom"/>
</dbReference>
<evidence type="ECO:0000259" key="9">
    <source>
        <dbReference type="Pfam" id="PF00483"/>
    </source>
</evidence>
<dbReference type="InterPro" id="IPR054566">
    <property type="entry name" value="ManC/GMP-like_b-helix"/>
</dbReference>
<dbReference type="InterPro" id="IPR001538">
    <property type="entry name" value="Man6P_isomerase-2_C"/>
</dbReference>
<evidence type="ECO:0000256" key="3">
    <source>
        <dbReference type="ARBA" id="ARBA00022679"/>
    </source>
</evidence>
<reference evidence="12" key="2">
    <citation type="journal article" date="2021" name="PeerJ">
        <title>Extensive microbial diversity within the chicken gut microbiome revealed by metagenomics and culture.</title>
        <authorList>
            <person name="Gilroy R."/>
            <person name="Ravi A."/>
            <person name="Getino M."/>
            <person name="Pursley I."/>
            <person name="Horton D.L."/>
            <person name="Alikhan N.F."/>
            <person name="Baker D."/>
            <person name="Gharbi K."/>
            <person name="Hall N."/>
            <person name="Watson M."/>
            <person name="Adriaenssens E.M."/>
            <person name="Foster-Nyarko E."/>
            <person name="Jarju S."/>
            <person name="Secka A."/>
            <person name="Antonio M."/>
            <person name="Oren A."/>
            <person name="Chaudhuri R.R."/>
            <person name="La Ragione R."/>
            <person name="Hildebrand F."/>
            <person name="Pallen M.J."/>
        </authorList>
    </citation>
    <scope>NUCLEOTIDE SEQUENCE</scope>
    <source>
        <strain evidence="12">6276</strain>
    </source>
</reference>
<dbReference type="Gene3D" id="3.90.550.10">
    <property type="entry name" value="Spore Coat Polysaccharide Biosynthesis Protein SpsA, Chain A"/>
    <property type="match status" value="1"/>
</dbReference>
<evidence type="ECO:0000313" key="12">
    <source>
        <dbReference type="EMBL" id="HIS37082.1"/>
    </source>
</evidence>
<feature type="domain" description="Nucleotidyl transferase" evidence="9">
    <location>
        <begin position="3"/>
        <end position="279"/>
    </location>
</feature>
<dbReference type="GO" id="GO:0005525">
    <property type="term" value="F:GTP binding"/>
    <property type="evidence" value="ECO:0007669"/>
    <property type="project" value="UniProtKB-KW"/>
</dbReference>
<evidence type="ECO:0000256" key="7">
    <source>
        <dbReference type="ARBA" id="ARBA00047343"/>
    </source>
</evidence>
<evidence type="ECO:0000256" key="8">
    <source>
        <dbReference type="RuleBase" id="RU004190"/>
    </source>
</evidence>
<evidence type="ECO:0000259" key="10">
    <source>
        <dbReference type="Pfam" id="PF01050"/>
    </source>
</evidence>
<dbReference type="InterPro" id="IPR049577">
    <property type="entry name" value="GMPP_N"/>
</dbReference>
<dbReference type="Gene3D" id="2.60.120.10">
    <property type="entry name" value="Jelly Rolls"/>
    <property type="match status" value="1"/>
</dbReference>
<dbReference type="GO" id="GO:0004475">
    <property type="term" value="F:mannose-1-phosphate guanylyltransferase (GTP) activity"/>
    <property type="evidence" value="ECO:0007669"/>
    <property type="project" value="UniProtKB-EC"/>
</dbReference>
<gene>
    <name evidence="12" type="ORF">IAC10_10720</name>
</gene>
<keyword evidence="3 12" id="KW-0808">Transferase</keyword>
<dbReference type="EMBL" id="DVIU01000211">
    <property type="protein sequence ID" value="HIS37082.1"/>
    <property type="molecule type" value="Genomic_DNA"/>
</dbReference>
<dbReference type="FunFam" id="3.90.550.10:FF:000046">
    <property type="entry name" value="Mannose-1-phosphate guanylyltransferase (GDP)"/>
    <property type="match status" value="1"/>
</dbReference>
<reference evidence="12" key="1">
    <citation type="submission" date="2020-10" db="EMBL/GenBank/DDBJ databases">
        <authorList>
            <person name="Gilroy R."/>
        </authorList>
    </citation>
    <scope>NUCLEOTIDE SEQUENCE</scope>
    <source>
        <strain evidence="12">6276</strain>
    </source>
</reference>
<feature type="domain" description="MannoseP isomerase/GMP-like beta-helix" evidence="11">
    <location>
        <begin position="291"/>
        <end position="339"/>
    </location>
</feature>
<keyword evidence="12" id="KW-0413">Isomerase</keyword>
<dbReference type="Pfam" id="PF00483">
    <property type="entry name" value="NTP_transferase"/>
    <property type="match status" value="1"/>
</dbReference>
<dbReference type="PANTHER" id="PTHR46390:SF1">
    <property type="entry name" value="MANNOSE-1-PHOSPHATE GUANYLYLTRANSFERASE"/>
    <property type="match status" value="1"/>
</dbReference>
<dbReference type="GO" id="GO:0000271">
    <property type="term" value="P:polysaccharide biosynthetic process"/>
    <property type="evidence" value="ECO:0007669"/>
    <property type="project" value="InterPro"/>
</dbReference>
<dbReference type="AlphaFoldDB" id="A0A9D1JNI2"/>
<accession>A0A9D1JNI2</accession>
<dbReference type="CDD" id="cd02213">
    <property type="entry name" value="cupin_PMI_typeII_C"/>
    <property type="match status" value="1"/>
</dbReference>
<dbReference type="InterPro" id="IPR029044">
    <property type="entry name" value="Nucleotide-diphossugar_trans"/>
</dbReference>
<protein>
    <recommendedName>
        <fullName evidence="2">mannose-1-phosphate guanylyltransferase</fullName>
        <ecNumber evidence="2">2.7.7.13</ecNumber>
    </recommendedName>
</protein>
<evidence type="ECO:0000256" key="6">
    <source>
        <dbReference type="ARBA" id="ARBA00023134"/>
    </source>
</evidence>
<dbReference type="GO" id="GO:0016853">
    <property type="term" value="F:isomerase activity"/>
    <property type="evidence" value="ECO:0007669"/>
    <property type="project" value="UniProtKB-KW"/>
</dbReference>
<dbReference type="InterPro" id="IPR051161">
    <property type="entry name" value="Mannose-6P_isomerase_type2"/>
</dbReference>
<comment type="catalytic activity">
    <reaction evidence="7">
        <text>alpha-D-mannose 1-phosphate + GTP + H(+) = GDP-alpha-D-mannose + diphosphate</text>
        <dbReference type="Rhea" id="RHEA:15229"/>
        <dbReference type="ChEBI" id="CHEBI:15378"/>
        <dbReference type="ChEBI" id="CHEBI:33019"/>
        <dbReference type="ChEBI" id="CHEBI:37565"/>
        <dbReference type="ChEBI" id="CHEBI:57527"/>
        <dbReference type="ChEBI" id="CHEBI:58409"/>
        <dbReference type="EC" id="2.7.7.13"/>
    </reaction>
</comment>
<dbReference type="NCBIfam" id="TIGR01479">
    <property type="entry name" value="GMP_PMI"/>
    <property type="match status" value="1"/>
</dbReference>
<dbReference type="PANTHER" id="PTHR46390">
    <property type="entry name" value="MANNOSE-1-PHOSPHATE GUANYLYLTRANSFERASE"/>
    <property type="match status" value="1"/>
</dbReference>
<name>A0A9D1JNI2_9BACT</name>
<keyword evidence="5" id="KW-0547">Nucleotide-binding</keyword>
<evidence type="ECO:0000313" key="13">
    <source>
        <dbReference type="Proteomes" id="UP000823928"/>
    </source>
</evidence>
<dbReference type="Pfam" id="PF01050">
    <property type="entry name" value="MannoseP_isomer"/>
    <property type="match status" value="1"/>
</dbReference>
<evidence type="ECO:0000256" key="5">
    <source>
        <dbReference type="ARBA" id="ARBA00022741"/>
    </source>
</evidence>
<feature type="domain" description="Mannose-6-phosphate isomerase type II C-terminal" evidence="10">
    <location>
        <begin position="343"/>
        <end position="457"/>
    </location>
</feature>
<dbReference type="SUPFAM" id="SSF51182">
    <property type="entry name" value="RmlC-like cupins"/>
    <property type="match status" value="1"/>
</dbReference>